<dbReference type="Pfam" id="PF00892">
    <property type="entry name" value="EamA"/>
    <property type="match status" value="2"/>
</dbReference>
<evidence type="ECO:0000259" key="3">
    <source>
        <dbReference type="Pfam" id="PF00892"/>
    </source>
</evidence>
<keyword evidence="5" id="KW-1185">Reference proteome</keyword>
<feature type="transmembrane region" description="Helical" evidence="2">
    <location>
        <begin position="232"/>
        <end position="254"/>
    </location>
</feature>
<evidence type="ECO:0000256" key="2">
    <source>
        <dbReference type="SAM" id="Phobius"/>
    </source>
</evidence>
<feature type="transmembrane region" description="Helical" evidence="2">
    <location>
        <begin position="115"/>
        <end position="132"/>
    </location>
</feature>
<evidence type="ECO:0000313" key="4">
    <source>
        <dbReference type="EMBL" id="RIX27623.1"/>
    </source>
</evidence>
<name>A0A3A1TTS3_9MICO</name>
<comment type="caution">
    <text evidence="4">The sequence shown here is derived from an EMBL/GenBank/DDBJ whole genome shotgun (WGS) entry which is preliminary data.</text>
</comment>
<evidence type="ECO:0000256" key="1">
    <source>
        <dbReference type="ARBA" id="ARBA00007362"/>
    </source>
</evidence>
<feature type="transmembrane region" description="Helical" evidence="2">
    <location>
        <begin position="260"/>
        <end position="278"/>
    </location>
</feature>
<sequence length="279" mass="27245">MSVLLALLGALVYGTSDFAGGLASRRAPALAVVFCGQLVSLAPVAVLLVVVPGRLDGPSLAWGAGAGVCGGVALLVFYRSLAVGAMTVVAPLTAVMSAIVPVVGGLAAGERPRPLALVGVVLAVGAVLLVSAEEGRLPGPAALRGPGVAGALLAGTGFGLLFVLLARSADDSGFWPTASARAASLLLLGAVALVGRRSLAPRGAPPALVIGSGVGDMTANLLFLLASRLGLLSVTGVLIALYPAGTVLLALLVLRERLHAVQLAGLGAATAGVVLIAAA</sequence>
<gene>
    <name evidence="4" type="ORF">D1781_08640</name>
</gene>
<dbReference type="InterPro" id="IPR037185">
    <property type="entry name" value="EmrE-like"/>
</dbReference>
<comment type="similarity">
    <text evidence="1">Belongs to the EamA transporter family.</text>
</comment>
<proteinExistence type="inferred from homology"/>
<feature type="transmembrane region" description="Helical" evidence="2">
    <location>
        <begin position="60"/>
        <end position="78"/>
    </location>
</feature>
<feature type="transmembrane region" description="Helical" evidence="2">
    <location>
        <begin position="147"/>
        <end position="166"/>
    </location>
</feature>
<feature type="domain" description="EamA" evidence="3">
    <location>
        <begin position="2"/>
        <end position="131"/>
    </location>
</feature>
<feature type="domain" description="EamA" evidence="3">
    <location>
        <begin position="147"/>
        <end position="277"/>
    </location>
</feature>
<dbReference type="GO" id="GO:0016020">
    <property type="term" value="C:membrane"/>
    <property type="evidence" value="ECO:0007669"/>
    <property type="project" value="InterPro"/>
</dbReference>
<keyword evidence="2" id="KW-0812">Transmembrane</keyword>
<dbReference type="OrthoDB" id="68076at2"/>
<dbReference type="Proteomes" id="UP000265742">
    <property type="component" value="Unassembled WGS sequence"/>
</dbReference>
<dbReference type="EMBL" id="QXTG01000002">
    <property type="protein sequence ID" value="RIX27623.1"/>
    <property type="molecule type" value="Genomic_DNA"/>
</dbReference>
<dbReference type="RefSeq" id="WP_119481932.1">
    <property type="nucleotide sequence ID" value="NZ_QXTG01000002.1"/>
</dbReference>
<feature type="transmembrane region" description="Helical" evidence="2">
    <location>
        <begin position="29"/>
        <end position="51"/>
    </location>
</feature>
<feature type="transmembrane region" description="Helical" evidence="2">
    <location>
        <begin position="178"/>
        <end position="195"/>
    </location>
</feature>
<dbReference type="SUPFAM" id="SSF103481">
    <property type="entry name" value="Multidrug resistance efflux transporter EmrE"/>
    <property type="match status" value="2"/>
</dbReference>
<keyword evidence="2" id="KW-1133">Transmembrane helix</keyword>
<protein>
    <submittedName>
        <fullName evidence="4">EamA/RhaT family transporter</fullName>
    </submittedName>
</protein>
<keyword evidence="2" id="KW-0472">Membrane</keyword>
<accession>A0A3A1TTS3</accession>
<reference evidence="5" key="1">
    <citation type="submission" date="2018-09" db="EMBL/GenBank/DDBJ databases">
        <authorList>
            <person name="Kim I."/>
        </authorList>
    </citation>
    <scope>NUCLEOTIDE SEQUENCE [LARGE SCALE GENOMIC DNA]</scope>
    <source>
        <strain evidence="5">DD4a</strain>
    </source>
</reference>
<feature type="transmembrane region" description="Helical" evidence="2">
    <location>
        <begin position="207"/>
        <end position="225"/>
    </location>
</feature>
<evidence type="ECO:0000313" key="5">
    <source>
        <dbReference type="Proteomes" id="UP000265742"/>
    </source>
</evidence>
<dbReference type="AlphaFoldDB" id="A0A3A1TTS3"/>
<dbReference type="InterPro" id="IPR000620">
    <property type="entry name" value="EamA_dom"/>
</dbReference>
<organism evidence="4 5">
    <name type="scientific">Amnibacterium setariae</name>
    <dbReference type="NCBI Taxonomy" id="2306585"/>
    <lineage>
        <taxon>Bacteria</taxon>
        <taxon>Bacillati</taxon>
        <taxon>Actinomycetota</taxon>
        <taxon>Actinomycetes</taxon>
        <taxon>Micrococcales</taxon>
        <taxon>Microbacteriaceae</taxon>
        <taxon>Amnibacterium</taxon>
    </lineage>
</organism>
<feature type="transmembrane region" description="Helical" evidence="2">
    <location>
        <begin position="84"/>
        <end position="108"/>
    </location>
</feature>